<dbReference type="GO" id="GO:0005524">
    <property type="term" value="F:ATP binding"/>
    <property type="evidence" value="ECO:0007669"/>
    <property type="project" value="UniProtKB-KW"/>
</dbReference>
<dbReference type="Gene3D" id="1.10.510.10">
    <property type="entry name" value="Transferase(Phosphotransferase) domain 1"/>
    <property type="match status" value="1"/>
</dbReference>
<dbReference type="GO" id="GO:0005737">
    <property type="term" value="C:cytoplasm"/>
    <property type="evidence" value="ECO:0007669"/>
    <property type="project" value="TreeGrafter"/>
</dbReference>
<name>A0A5C5ZZM3_9BACT</name>
<feature type="domain" description="Protein kinase" evidence="5">
    <location>
        <begin position="218"/>
        <end position="483"/>
    </location>
</feature>
<dbReference type="PANTHER" id="PTHR24346">
    <property type="entry name" value="MAP/MICROTUBULE AFFINITY-REGULATING KINASE"/>
    <property type="match status" value="1"/>
</dbReference>
<dbReference type="EMBL" id="SJPM01000011">
    <property type="protein sequence ID" value="TWT92481.1"/>
    <property type="molecule type" value="Genomic_DNA"/>
</dbReference>
<keyword evidence="6" id="KW-0418">Kinase</keyword>
<keyword evidence="4" id="KW-1133">Transmembrane helix</keyword>
<feature type="region of interest" description="Disordered" evidence="3">
    <location>
        <begin position="557"/>
        <end position="586"/>
    </location>
</feature>
<accession>A0A5C5ZZM3</accession>
<feature type="region of interest" description="Disordered" evidence="3">
    <location>
        <begin position="146"/>
        <end position="170"/>
    </location>
</feature>
<dbReference type="Pfam" id="PF00069">
    <property type="entry name" value="Pkinase"/>
    <property type="match status" value="1"/>
</dbReference>
<dbReference type="InterPro" id="IPR011009">
    <property type="entry name" value="Kinase-like_dom_sf"/>
</dbReference>
<evidence type="ECO:0000256" key="3">
    <source>
        <dbReference type="SAM" id="MobiDB-lite"/>
    </source>
</evidence>
<evidence type="ECO:0000313" key="6">
    <source>
        <dbReference type="EMBL" id="TWT92481.1"/>
    </source>
</evidence>
<gene>
    <name evidence="6" type="primary">pknH_5</name>
    <name evidence="6" type="ORF">Pla100_44990</name>
</gene>
<dbReference type="AlphaFoldDB" id="A0A5C5ZZM3"/>
<evidence type="ECO:0000256" key="2">
    <source>
        <dbReference type="ARBA" id="ARBA00022840"/>
    </source>
</evidence>
<evidence type="ECO:0000256" key="1">
    <source>
        <dbReference type="ARBA" id="ARBA00022741"/>
    </source>
</evidence>
<dbReference type="GO" id="GO:0035556">
    <property type="term" value="P:intracellular signal transduction"/>
    <property type="evidence" value="ECO:0007669"/>
    <property type="project" value="TreeGrafter"/>
</dbReference>
<proteinExistence type="predicted"/>
<dbReference type="RefSeq" id="WP_146580079.1">
    <property type="nucleotide sequence ID" value="NZ_SJPM01000011.1"/>
</dbReference>
<sequence length="592" mass="65105">MNPYTHWLDIPESACPPNYFLLLGVEEDEDNEVRIKSAYYRRVAKVSVYQYGDAAEQCNALLLDFADARDCLLDPRSRQRYLEALRSGQPLPANRRDAAEQDDVELVEVEEVIEEADVAAEVQPSDAASIAGEMLQGVDLASMGFGQSSPADASSPLTSPAPKRVPAKSGGRNPFGILSVVRSPDEILQEVIEQRGATPFQSGFLNQGQADQLVVGPYLLDQHLRTGSWGDTYVASRISSGEVVVLTRLNEEFDKELGVLKSVFNKVSRLSLEYHPRVIDCGSHDHRLYQATELITGEDLFAFVSKHGPLSPHQAIYCIDSLAKGLQTALRAGLVHQELRPRKVWLTQTGDIYVRDLILANVVSVRKQRLLKTNQLIQWLPKHHLDYTAPESLTSDKSKPAHADMYSLGCLLHFCLTGQAVFPRDESLSTVIAHREERVKALKPSVAGVTDEIDQLLQRLLAKAPQARFGSYTDLRQSLRTAFRSLPKSPVNPRQLWGKVGTEVETKIDVRPHDGVSRLHARRLAMIVGGGIAAAVLIGGMIVLSLGGDSVAEETVPATELPTTRASRPVDALPESSGFVPTLESDDVFEVK</sequence>
<feature type="transmembrane region" description="Helical" evidence="4">
    <location>
        <begin position="524"/>
        <end position="547"/>
    </location>
</feature>
<evidence type="ECO:0000259" key="5">
    <source>
        <dbReference type="PROSITE" id="PS50011"/>
    </source>
</evidence>
<dbReference type="OrthoDB" id="6111975at2"/>
<dbReference type="Proteomes" id="UP000316213">
    <property type="component" value="Unassembled WGS sequence"/>
</dbReference>
<organism evidence="6 7">
    <name type="scientific">Neorhodopirellula pilleata</name>
    <dbReference type="NCBI Taxonomy" id="2714738"/>
    <lineage>
        <taxon>Bacteria</taxon>
        <taxon>Pseudomonadati</taxon>
        <taxon>Planctomycetota</taxon>
        <taxon>Planctomycetia</taxon>
        <taxon>Pirellulales</taxon>
        <taxon>Pirellulaceae</taxon>
        <taxon>Neorhodopirellula</taxon>
    </lineage>
</organism>
<dbReference type="SMART" id="SM00220">
    <property type="entry name" value="S_TKc"/>
    <property type="match status" value="1"/>
</dbReference>
<keyword evidence="4" id="KW-0472">Membrane</keyword>
<dbReference type="PANTHER" id="PTHR24346:SF30">
    <property type="entry name" value="MATERNAL EMBRYONIC LEUCINE ZIPPER KINASE"/>
    <property type="match status" value="1"/>
</dbReference>
<reference evidence="6 7" key="1">
    <citation type="submission" date="2019-02" db="EMBL/GenBank/DDBJ databases">
        <title>Deep-cultivation of Planctomycetes and their phenomic and genomic characterization uncovers novel biology.</title>
        <authorList>
            <person name="Wiegand S."/>
            <person name="Jogler M."/>
            <person name="Boedeker C."/>
            <person name="Pinto D."/>
            <person name="Vollmers J."/>
            <person name="Rivas-Marin E."/>
            <person name="Kohn T."/>
            <person name="Peeters S.H."/>
            <person name="Heuer A."/>
            <person name="Rast P."/>
            <person name="Oberbeckmann S."/>
            <person name="Bunk B."/>
            <person name="Jeske O."/>
            <person name="Meyerdierks A."/>
            <person name="Storesund J.E."/>
            <person name="Kallscheuer N."/>
            <person name="Luecker S."/>
            <person name="Lage O.M."/>
            <person name="Pohl T."/>
            <person name="Merkel B.J."/>
            <person name="Hornburger P."/>
            <person name="Mueller R.-W."/>
            <person name="Bruemmer F."/>
            <person name="Labrenz M."/>
            <person name="Spormann A.M."/>
            <person name="Op Den Camp H."/>
            <person name="Overmann J."/>
            <person name="Amann R."/>
            <person name="Jetten M.S.M."/>
            <person name="Mascher T."/>
            <person name="Medema M.H."/>
            <person name="Devos D.P."/>
            <person name="Kaster A.-K."/>
            <person name="Ovreas L."/>
            <person name="Rohde M."/>
            <person name="Galperin M.Y."/>
            <person name="Jogler C."/>
        </authorList>
    </citation>
    <scope>NUCLEOTIDE SEQUENCE [LARGE SCALE GENOMIC DNA]</scope>
    <source>
        <strain evidence="6 7">Pla100</strain>
    </source>
</reference>
<keyword evidence="1" id="KW-0547">Nucleotide-binding</keyword>
<keyword evidence="7" id="KW-1185">Reference proteome</keyword>
<protein>
    <submittedName>
        <fullName evidence="6">Serine/threonine-protein kinase PknH</fullName>
        <ecNumber evidence="6">2.7.11.1</ecNumber>
    </submittedName>
</protein>
<keyword evidence="4" id="KW-0812">Transmembrane</keyword>
<keyword evidence="6" id="KW-0808">Transferase</keyword>
<dbReference type="SUPFAM" id="SSF56112">
    <property type="entry name" value="Protein kinase-like (PK-like)"/>
    <property type="match status" value="1"/>
</dbReference>
<feature type="compositionally biased region" description="Polar residues" evidence="3">
    <location>
        <begin position="146"/>
        <end position="158"/>
    </location>
</feature>
<comment type="caution">
    <text evidence="6">The sequence shown here is derived from an EMBL/GenBank/DDBJ whole genome shotgun (WGS) entry which is preliminary data.</text>
</comment>
<dbReference type="EC" id="2.7.11.1" evidence="6"/>
<keyword evidence="2" id="KW-0067">ATP-binding</keyword>
<evidence type="ECO:0000313" key="7">
    <source>
        <dbReference type="Proteomes" id="UP000316213"/>
    </source>
</evidence>
<evidence type="ECO:0000256" key="4">
    <source>
        <dbReference type="SAM" id="Phobius"/>
    </source>
</evidence>
<dbReference type="GO" id="GO:0004674">
    <property type="term" value="F:protein serine/threonine kinase activity"/>
    <property type="evidence" value="ECO:0007669"/>
    <property type="project" value="UniProtKB-EC"/>
</dbReference>
<dbReference type="InterPro" id="IPR000719">
    <property type="entry name" value="Prot_kinase_dom"/>
</dbReference>
<dbReference type="PROSITE" id="PS50011">
    <property type="entry name" value="PROTEIN_KINASE_DOM"/>
    <property type="match status" value="1"/>
</dbReference>